<keyword evidence="3" id="KW-1185">Reference proteome</keyword>
<proteinExistence type="predicted"/>
<accession>A0A9Q0ALG8</accession>
<feature type="compositionally biased region" description="Polar residues" evidence="1">
    <location>
        <begin position="28"/>
        <end position="55"/>
    </location>
</feature>
<evidence type="ECO:0000313" key="2">
    <source>
        <dbReference type="EMBL" id="KAI1861523.1"/>
    </source>
</evidence>
<dbReference type="EMBL" id="JAFIMR010000029">
    <property type="protein sequence ID" value="KAI1861523.1"/>
    <property type="molecule type" value="Genomic_DNA"/>
</dbReference>
<feature type="region of interest" description="Disordered" evidence="1">
    <location>
        <begin position="1"/>
        <end position="89"/>
    </location>
</feature>
<reference evidence="2" key="1">
    <citation type="submission" date="2021-03" db="EMBL/GenBank/DDBJ databases">
        <title>Revisited historic fungal species revealed as producer of novel bioactive compounds through whole genome sequencing and comparative genomics.</title>
        <authorList>
            <person name="Vignolle G.A."/>
            <person name="Hochenegger N."/>
            <person name="Mach R.L."/>
            <person name="Mach-Aigner A.R."/>
            <person name="Javad Rahimi M."/>
            <person name="Salim K.A."/>
            <person name="Chan C.M."/>
            <person name="Lim L.B.L."/>
            <person name="Cai F."/>
            <person name="Druzhinina I.S."/>
            <person name="U'Ren J.M."/>
            <person name="Derntl C."/>
        </authorList>
    </citation>
    <scope>NUCLEOTIDE SEQUENCE</scope>
    <source>
        <strain evidence="2">TUCIM 5799</strain>
    </source>
</reference>
<organism evidence="2 3">
    <name type="scientific">Neoarthrinium moseri</name>
    <dbReference type="NCBI Taxonomy" id="1658444"/>
    <lineage>
        <taxon>Eukaryota</taxon>
        <taxon>Fungi</taxon>
        <taxon>Dikarya</taxon>
        <taxon>Ascomycota</taxon>
        <taxon>Pezizomycotina</taxon>
        <taxon>Sordariomycetes</taxon>
        <taxon>Xylariomycetidae</taxon>
        <taxon>Amphisphaeriales</taxon>
        <taxon>Apiosporaceae</taxon>
        <taxon>Neoarthrinium</taxon>
    </lineage>
</organism>
<evidence type="ECO:0000256" key="1">
    <source>
        <dbReference type="SAM" id="MobiDB-lite"/>
    </source>
</evidence>
<dbReference type="Proteomes" id="UP000829685">
    <property type="component" value="Unassembled WGS sequence"/>
</dbReference>
<protein>
    <submittedName>
        <fullName evidence="2">Uncharacterized protein</fullName>
    </submittedName>
</protein>
<name>A0A9Q0ALG8_9PEZI</name>
<sequence length="322" mass="34620">MTSTGGTGATPTTGQSTVPESVPGGANTAATTGKSTAPAGQQTDNLSGGKTSGNPPKSPRLTIKDEPMDDGDDDSLHDYTGAGGSESNPYVIRATTEELDLNPIANTLSALDVNDNRPADEITLIRDPDTKKKFVKGKILATIKFRSFMLVALPSLNPQHGDPTKWQRGVLVRRSDYSEEATRYEALHDKANKDLRSSDPKSLRGQEWKDFVPVISGVSEDGQCAFMIGHAGDHKNNALYSKSTLDIAFSKQHSDALFFIQRARVGQGPVPRFRRATTAAVSDDTLQFIRDSFIRSDLEPPAMEMGISLTRFSPAPTPSPSG</sequence>
<dbReference type="AlphaFoldDB" id="A0A9Q0ALG8"/>
<comment type="caution">
    <text evidence="2">The sequence shown here is derived from an EMBL/GenBank/DDBJ whole genome shotgun (WGS) entry which is preliminary data.</text>
</comment>
<evidence type="ECO:0000313" key="3">
    <source>
        <dbReference type="Proteomes" id="UP000829685"/>
    </source>
</evidence>
<gene>
    <name evidence="2" type="ORF">JX265_009490</name>
</gene>